<name>A0A226EXJ0_FOLCA</name>
<dbReference type="AlphaFoldDB" id="A0A226EXJ0"/>
<feature type="transmembrane region" description="Helical" evidence="1">
    <location>
        <begin position="221"/>
        <end position="242"/>
    </location>
</feature>
<reference evidence="2 3" key="1">
    <citation type="submission" date="2015-12" db="EMBL/GenBank/DDBJ databases">
        <title>The genome of Folsomia candida.</title>
        <authorList>
            <person name="Faddeeva A."/>
            <person name="Derks M.F."/>
            <person name="Anvar Y."/>
            <person name="Smit S."/>
            <person name="Van Straalen N."/>
            <person name="Roelofs D."/>
        </authorList>
    </citation>
    <scope>NUCLEOTIDE SEQUENCE [LARGE SCALE GENOMIC DNA]</scope>
    <source>
        <strain evidence="2 3">VU population</strain>
        <tissue evidence="2">Whole body</tissue>
    </source>
</reference>
<keyword evidence="1" id="KW-1133">Transmembrane helix</keyword>
<feature type="transmembrane region" description="Helical" evidence="1">
    <location>
        <begin position="127"/>
        <end position="146"/>
    </location>
</feature>
<keyword evidence="1" id="KW-0472">Membrane</keyword>
<feature type="transmembrane region" description="Helical" evidence="1">
    <location>
        <begin position="166"/>
        <end position="182"/>
    </location>
</feature>
<dbReference type="OrthoDB" id="8249736at2759"/>
<keyword evidence="1" id="KW-0812">Transmembrane</keyword>
<organism evidence="2 3">
    <name type="scientific">Folsomia candida</name>
    <name type="common">Springtail</name>
    <dbReference type="NCBI Taxonomy" id="158441"/>
    <lineage>
        <taxon>Eukaryota</taxon>
        <taxon>Metazoa</taxon>
        <taxon>Ecdysozoa</taxon>
        <taxon>Arthropoda</taxon>
        <taxon>Hexapoda</taxon>
        <taxon>Collembola</taxon>
        <taxon>Entomobryomorpha</taxon>
        <taxon>Isotomoidea</taxon>
        <taxon>Isotomidae</taxon>
        <taxon>Proisotominae</taxon>
        <taxon>Folsomia</taxon>
    </lineage>
</organism>
<evidence type="ECO:0000313" key="3">
    <source>
        <dbReference type="Proteomes" id="UP000198287"/>
    </source>
</evidence>
<feature type="transmembrane region" description="Helical" evidence="1">
    <location>
        <begin position="284"/>
        <end position="307"/>
    </location>
</feature>
<evidence type="ECO:0000256" key="1">
    <source>
        <dbReference type="SAM" id="Phobius"/>
    </source>
</evidence>
<keyword evidence="3" id="KW-1185">Reference proteome</keyword>
<proteinExistence type="predicted"/>
<gene>
    <name evidence="2" type="ORF">Fcan01_03510</name>
</gene>
<evidence type="ECO:0000313" key="2">
    <source>
        <dbReference type="EMBL" id="OXA62375.1"/>
    </source>
</evidence>
<accession>A0A226EXJ0</accession>
<comment type="caution">
    <text evidence="2">The sequence shown here is derived from an EMBL/GenBank/DDBJ whole genome shotgun (WGS) entry which is preliminary data.</text>
</comment>
<dbReference type="Proteomes" id="UP000198287">
    <property type="component" value="Unassembled WGS sequence"/>
</dbReference>
<dbReference type="EMBL" id="LNIX01000001">
    <property type="protein sequence ID" value="OXA62375.1"/>
    <property type="molecule type" value="Genomic_DNA"/>
</dbReference>
<feature type="transmembrane region" description="Helical" evidence="1">
    <location>
        <begin position="249"/>
        <end position="272"/>
    </location>
</feature>
<protein>
    <submittedName>
        <fullName evidence="2">Uncharacterized protein</fullName>
    </submittedName>
</protein>
<sequence length="341" mass="38989">MFMKWNNLSPFSHTLQYYYVAWNDFRLFYPAQFSSLQRRFTTTHVHIYRGKPFLQPSNRIIQLLTPPPQQRIPPKQSTVSLKAPSRQDFLWVKKVIISFGRMSETYGISTYGKEYLVDEGLKELPPLRIIFITINVLLSIGPLAYLASRYWSLRKGLKAISRRRQAANALQLLTSSFVAFMVNNTLRSLHMVDHICRPVYYHEPRWAYEKIWITEMEVPTYANFLMAIIALQGLGQLFRVVAQGDRSGLPVALSVMGLYVVGSLFNLVHYTIEPPSNYGPFANFNIAGTAITNLPIVYFLVKAYLYIPEGKGDQLLSSEAVEGSGTRASSRKRAPVNRLSY</sequence>